<dbReference type="PANTHER" id="PTHR32089:SF112">
    <property type="entry name" value="LYSOZYME-LIKE PROTEIN-RELATED"/>
    <property type="match status" value="1"/>
</dbReference>
<sequence length="471" mass="50445">MTEPERNTPPPPVSVDSFATAILRKIDSLSIEVADIAGTMDDLTRFVTQQKDLFAHLKSIAHSMVETIGAIEAAGREARAVTEQAGQQSGESLQAIDHALSGVRNLVGSVQGIEQRLEGLEDALGSVGAMSRNIQKIARQTNLLSLNATIEAARAGEAGRGFAVVAGEVKHLARQTAEVTGGIDDTVQRLSGSVTKLIESSNTTLKMADSVGSGVGVINRAVAMFGEAIGTVDGKVGDIAHSATHSLSQCQGVIEEIDRFFEGIALTSDSLERADQRIASLLGNSEELMGYIAAAGYRTDDSPFIELAQRGAAAVAAAFEAGIVAGRVGFDDLFDEDYRPIAGTNPQQVTTRYLAFADEVLPPIQEPMLEADPRLVFGIATDRNGYIPTHNLRVSKPQGADPVWNNANCRNRRIFADRTGLRCGRNTQPFLLQTYRREMGGGTFVMMKDLSAPIVVRGRHWGGFRIGLRLS</sequence>
<evidence type="ECO:0000259" key="4">
    <source>
        <dbReference type="PROSITE" id="PS50111"/>
    </source>
</evidence>
<feature type="domain" description="Methyl-accepting transducer" evidence="4">
    <location>
        <begin position="25"/>
        <end position="265"/>
    </location>
</feature>
<dbReference type="PRINTS" id="PR00260">
    <property type="entry name" value="CHEMTRNSDUCR"/>
</dbReference>
<dbReference type="InterPro" id="IPR004090">
    <property type="entry name" value="Chemotax_Me-accpt_rcpt"/>
</dbReference>
<evidence type="ECO:0000256" key="1">
    <source>
        <dbReference type="ARBA" id="ARBA00023224"/>
    </source>
</evidence>
<evidence type="ECO:0000256" key="3">
    <source>
        <dbReference type="PROSITE-ProRule" id="PRU00284"/>
    </source>
</evidence>
<reference evidence="6" key="1">
    <citation type="journal article" date="2019" name="Int. J. Syst. Evol. Microbiol.">
        <title>The Global Catalogue of Microorganisms (GCM) 10K type strain sequencing project: providing services to taxonomists for standard genome sequencing and annotation.</title>
        <authorList>
            <consortium name="The Broad Institute Genomics Platform"/>
            <consortium name="The Broad Institute Genome Sequencing Center for Infectious Disease"/>
            <person name="Wu L."/>
            <person name="Ma J."/>
        </authorList>
    </citation>
    <scope>NUCLEOTIDE SEQUENCE [LARGE SCALE GENOMIC DNA]</scope>
    <source>
        <strain evidence="6">KCTC 15012</strain>
    </source>
</reference>
<dbReference type="SUPFAM" id="SSF58104">
    <property type="entry name" value="Methyl-accepting chemotaxis protein (MCP) signaling domain"/>
    <property type="match status" value="1"/>
</dbReference>
<protein>
    <submittedName>
        <fullName evidence="5">Methyl-accepting chemotaxis protein</fullName>
    </submittedName>
</protein>
<evidence type="ECO:0000313" key="6">
    <source>
        <dbReference type="Proteomes" id="UP001597296"/>
    </source>
</evidence>
<proteinExistence type="inferred from homology"/>
<evidence type="ECO:0000313" key="5">
    <source>
        <dbReference type="EMBL" id="MFD2234237.1"/>
    </source>
</evidence>
<dbReference type="InterPro" id="IPR004089">
    <property type="entry name" value="MCPsignal_dom"/>
</dbReference>
<dbReference type="RefSeq" id="WP_377316257.1">
    <property type="nucleotide sequence ID" value="NZ_JBHUIY010000018.1"/>
</dbReference>
<evidence type="ECO:0000256" key="2">
    <source>
        <dbReference type="ARBA" id="ARBA00029447"/>
    </source>
</evidence>
<accession>A0ABW5CCX7</accession>
<dbReference type="SMART" id="SM00283">
    <property type="entry name" value="MA"/>
    <property type="match status" value="1"/>
</dbReference>
<dbReference type="Gene3D" id="1.10.287.950">
    <property type="entry name" value="Methyl-accepting chemotaxis protein"/>
    <property type="match status" value="1"/>
</dbReference>
<keyword evidence="6" id="KW-1185">Reference proteome</keyword>
<dbReference type="Proteomes" id="UP001597296">
    <property type="component" value="Unassembled WGS sequence"/>
</dbReference>
<comment type="similarity">
    <text evidence="2">Belongs to the methyl-accepting chemotaxis (MCP) protein family.</text>
</comment>
<dbReference type="PANTHER" id="PTHR32089">
    <property type="entry name" value="METHYL-ACCEPTING CHEMOTAXIS PROTEIN MCPB"/>
    <property type="match status" value="1"/>
</dbReference>
<keyword evidence="1 3" id="KW-0807">Transducer</keyword>
<gene>
    <name evidence="5" type="ORF">ACFSNB_10515</name>
</gene>
<organism evidence="5 6">
    <name type="scientific">Phaeospirillum tilakii</name>
    <dbReference type="NCBI Taxonomy" id="741673"/>
    <lineage>
        <taxon>Bacteria</taxon>
        <taxon>Pseudomonadati</taxon>
        <taxon>Pseudomonadota</taxon>
        <taxon>Alphaproteobacteria</taxon>
        <taxon>Rhodospirillales</taxon>
        <taxon>Rhodospirillaceae</taxon>
        <taxon>Phaeospirillum</taxon>
    </lineage>
</organism>
<dbReference type="Pfam" id="PF00015">
    <property type="entry name" value="MCPsignal"/>
    <property type="match status" value="1"/>
</dbReference>
<comment type="caution">
    <text evidence="5">The sequence shown here is derived from an EMBL/GenBank/DDBJ whole genome shotgun (WGS) entry which is preliminary data.</text>
</comment>
<dbReference type="PROSITE" id="PS50111">
    <property type="entry name" value="CHEMOTAXIS_TRANSDUC_2"/>
    <property type="match status" value="1"/>
</dbReference>
<dbReference type="EMBL" id="JBHUIY010000018">
    <property type="protein sequence ID" value="MFD2234237.1"/>
    <property type="molecule type" value="Genomic_DNA"/>
</dbReference>
<name>A0ABW5CCX7_9PROT</name>